<evidence type="ECO:0000256" key="2">
    <source>
        <dbReference type="ARBA" id="ARBA00010766"/>
    </source>
</evidence>
<dbReference type="GO" id="GO:0008289">
    <property type="term" value="F:lipid binding"/>
    <property type="evidence" value="ECO:0007669"/>
    <property type="project" value="UniProtKB-KW"/>
</dbReference>
<dbReference type="AlphaFoldDB" id="A0A917DMK0"/>
<protein>
    <recommendedName>
        <fullName evidence="7">COQ9 C-terminal domain-containing protein</fullName>
    </recommendedName>
</protein>
<dbReference type="Proteomes" id="UP000598997">
    <property type="component" value="Unassembled WGS sequence"/>
</dbReference>
<organism evidence="8 9">
    <name type="scientific">Croceicoccus pelagius</name>
    <dbReference type="NCBI Taxonomy" id="1703341"/>
    <lineage>
        <taxon>Bacteria</taxon>
        <taxon>Pseudomonadati</taxon>
        <taxon>Pseudomonadota</taxon>
        <taxon>Alphaproteobacteria</taxon>
        <taxon>Sphingomonadales</taxon>
        <taxon>Erythrobacteraceae</taxon>
        <taxon>Croceicoccus</taxon>
    </lineage>
</organism>
<evidence type="ECO:0000256" key="5">
    <source>
        <dbReference type="ARBA" id="ARBA00023121"/>
    </source>
</evidence>
<comment type="similarity">
    <text evidence="2">Belongs to the COQ9 family.</text>
</comment>
<comment type="caution">
    <text evidence="8">The sequence shown here is derived from an EMBL/GenBank/DDBJ whole genome shotgun (WGS) entry which is preliminary data.</text>
</comment>
<comment type="pathway">
    <text evidence="1">Cofactor biosynthesis; ubiquinone biosynthesis.</text>
</comment>
<dbReference type="Pfam" id="PF08511">
    <property type="entry name" value="COQ9"/>
    <property type="match status" value="1"/>
</dbReference>
<feature type="domain" description="COQ9 C-terminal" evidence="7">
    <location>
        <begin position="125"/>
        <end position="193"/>
    </location>
</feature>
<evidence type="ECO:0000256" key="6">
    <source>
        <dbReference type="ARBA" id="ARBA00058104"/>
    </source>
</evidence>
<dbReference type="Gene3D" id="1.10.357.10">
    <property type="entry name" value="Tetracycline Repressor, domain 2"/>
    <property type="match status" value="1"/>
</dbReference>
<dbReference type="RefSeq" id="WP_066763703.1">
    <property type="nucleotide sequence ID" value="NZ_BMIO01000008.1"/>
</dbReference>
<evidence type="ECO:0000313" key="8">
    <source>
        <dbReference type="EMBL" id="GGD50812.1"/>
    </source>
</evidence>
<dbReference type="PANTHER" id="PTHR21427:SF19">
    <property type="entry name" value="UBIQUINONE BIOSYNTHESIS PROTEIN COQ9, MITOCHONDRIAL"/>
    <property type="match status" value="1"/>
</dbReference>
<evidence type="ECO:0000256" key="1">
    <source>
        <dbReference type="ARBA" id="ARBA00004749"/>
    </source>
</evidence>
<keyword evidence="5" id="KW-0446">Lipid-binding</keyword>
<dbReference type="InterPro" id="IPR012762">
    <property type="entry name" value="Ubiq_biosynth_COQ9"/>
</dbReference>
<evidence type="ECO:0000259" key="7">
    <source>
        <dbReference type="Pfam" id="PF08511"/>
    </source>
</evidence>
<dbReference type="OrthoDB" id="7201143at2"/>
<comment type="function">
    <text evidence="6">Membrane-associated protein that warps the membrane surface to access and bind aromatic isoprenes with high specificity, including ubiquinone (CoQ) isoprene intermediates and presents them directly to COQ7, therefore facilitating the COQ7-mediated hydroxylase step. Participates in the biosynthesis of coenzyme Q, also named ubiquinone, an essential lipid-soluble electron transporter for aerobic cellular respiration.</text>
</comment>
<accession>A0A917DMK0</accession>
<dbReference type="EMBL" id="BMIO01000008">
    <property type="protein sequence ID" value="GGD50812.1"/>
    <property type="molecule type" value="Genomic_DNA"/>
</dbReference>
<name>A0A917DMK0_9SPHN</name>
<gene>
    <name evidence="8" type="ORF">GCM10010989_26290</name>
</gene>
<sequence>MDKPEYASMTLDEMAQALAPAVADAAIFDGWTDKAVASAAEFEGLDPDVARLAYPGGAMDMIEAWISATDRAMAEALPAEMIRQMGFSQRIRSLVVFRIEQAAKKREALRRALVVMAMPQNAVRTAKLSWRTADLMWRMAGDTATDFNHYSKRAILASIYAATLAVLVDDGSANQAETYAFLDRRLQDVARFGKAKAKFTGADREHFSLARLMGRLRYPAR</sequence>
<keyword evidence="4" id="KW-0809">Transit peptide</keyword>
<keyword evidence="9" id="KW-1185">Reference proteome</keyword>
<dbReference type="NCBIfam" id="TIGR02396">
    <property type="entry name" value="diverge_rpsU"/>
    <property type="match status" value="1"/>
</dbReference>
<keyword evidence="3" id="KW-0831">Ubiquinone biosynthesis</keyword>
<evidence type="ECO:0000313" key="9">
    <source>
        <dbReference type="Proteomes" id="UP000598997"/>
    </source>
</evidence>
<dbReference type="PANTHER" id="PTHR21427">
    <property type="entry name" value="UBIQUINONE BIOSYNTHESIS PROTEIN COQ9, MITOCHONDRIAL"/>
    <property type="match status" value="1"/>
</dbReference>
<reference evidence="8 9" key="1">
    <citation type="journal article" date="2014" name="Int. J. Syst. Evol. Microbiol.">
        <title>Complete genome sequence of Corynebacterium casei LMG S-19264T (=DSM 44701T), isolated from a smear-ripened cheese.</title>
        <authorList>
            <consortium name="US DOE Joint Genome Institute (JGI-PGF)"/>
            <person name="Walter F."/>
            <person name="Albersmeier A."/>
            <person name="Kalinowski J."/>
            <person name="Ruckert C."/>
        </authorList>
    </citation>
    <scope>NUCLEOTIDE SEQUENCE [LARGE SCALE GENOMIC DNA]</scope>
    <source>
        <strain evidence="8 9">CGMCC 1.15358</strain>
    </source>
</reference>
<proteinExistence type="inferred from homology"/>
<evidence type="ECO:0000256" key="3">
    <source>
        <dbReference type="ARBA" id="ARBA00022688"/>
    </source>
</evidence>
<dbReference type="GO" id="GO:0006744">
    <property type="term" value="P:ubiquinone biosynthetic process"/>
    <property type="evidence" value="ECO:0007669"/>
    <property type="project" value="UniProtKB-KW"/>
</dbReference>
<dbReference type="InterPro" id="IPR013718">
    <property type="entry name" value="COQ9_C"/>
</dbReference>
<evidence type="ECO:0000256" key="4">
    <source>
        <dbReference type="ARBA" id="ARBA00022946"/>
    </source>
</evidence>